<accession>A0ABD2PZ69</accession>
<dbReference type="SUPFAM" id="SSF57667">
    <property type="entry name" value="beta-beta-alpha zinc fingers"/>
    <property type="match status" value="3"/>
</dbReference>
<evidence type="ECO:0000256" key="2">
    <source>
        <dbReference type="ARBA" id="ARBA00022723"/>
    </source>
</evidence>
<dbReference type="PROSITE" id="PS00028">
    <property type="entry name" value="ZINC_FINGER_C2H2_1"/>
    <property type="match status" value="3"/>
</dbReference>
<dbReference type="AlphaFoldDB" id="A0ABD2PZ69"/>
<dbReference type="GO" id="GO:0005634">
    <property type="term" value="C:nucleus"/>
    <property type="evidence" value="ECO:0007669"/>
    <property type="project" value="UniProtKB-SubCell"/>
</dbReference>
<feature type="region of interest" description="Disordered" evidence="11">
    <location>
        <begin position="99"/>
        <end position="130"/>
    </location>
</feature>
<dbReference type="FunFam" id="3.30.160.60:FF:000693">
    <property type="entry name" value="Snail family zinc finger 1a"/>
    <property type="match status" value="1"/>
</dbReference>
<evidence type="ECO:0000256" key="8">
    <source>
        <dbReference type="ARBA" id="ARBA00023163"/>
    </source>
</evidence>
<dbReference type="SMART" id="SM00355">
    <property type="entry name" value="ZnF_C2H2"/>
    <property type="match status" value="4"/>
</dbReference>
<name>A0ABD2PZ69_9PLAT</name>
<dbReference type="Pfam" id="PF00096">
    <property type="entry name" value="zf-C2H2"/>
    <property type="match status" value="4"/>
</dbReference>
<dbReference type="GO" id="GO:0008270">
    <property type="term" value="F:zinc ion binding"/>
    <property type="evidence" value="ECO:0007669"/>
    <property type="project" value="UniProtKB-KW"/>
</dbReference>
<evidence type="ECO:0000256" key="7">
    <source>
        <dbReference type="ARBA" id="ARBA00023125"/>
    </source>
</evidence>
<dbReference type="FunFam" id="3.30.160.60:FF:000744">
    <property type="entry name" value="zinc finger E-box-binding homeobox 1"/>
    <property type="match status" value="1"/>
</dbReference>
<evidence type="ECO:0000256" key="3">
    <source>
        <dbReference type="ARBA" id="ARBA00022737"/>
    </source>
</evidence>
<dbReference type="FunFam" id="3.30.160.60:FF:000322">
    <property type="entry name" value="GDNF-inducible zinc finger protein 1"/>
    <property type="match status" value="1"/>
</dbReference>
<organism evidence="13 14">
    <name type="scientific">Cichlidogyrus casuarinus</name>
    <dbReference type="NCBI Taxonomy" id="1844966"/>
    <lineage>
        <taxon>Eukaryota</taxon>
        <taxon>Metazoa</taxon>
        <taxon>Spiralia</taxon>
        <taxon>Lophotrochozoa</taxon>
        <taxon>Platyhelminthes</taxon>
        <taxon>Monogenea</taxon>
        <taxon>Monopisthocotylea</taxon>
        <taxon>Dactylogyridea</taxon>
        <taxon>Ancyrocephalidae</taxon>
        <taxon>Cichlidogyrus</taxon>
    </lineage>
</organism>
<evidence type="ECO:0000256" key="4">
    <source>
        <dbReference type="ARBA" id="ARBA00022771"/>
    </source>
</evidence>
<dbReference type="Proteomes" id="UP001626550">
    <property type="component" value="Unassembled WGS sequence"/>
</dbReference>
<dbReference type="PANTHER" id="PTHR24388:SF54">
    <property type="entry name" value="PROTEIN ESCARGOT"/>
    <property type="match status" value="1"/>
</dbReference>
<proteinExistence type="predicted"/>
<evidence type="ECO:0000313" key="13">
    <source>
        <dbReference type="EMBL" id="KAL3311771.1"/>
    </source>
</evidence>
<comment type="caution">
    <text evidence="13">The sequence shown here is derived from an EMBL/GenBank/DDBJ whole genome shotgun (WGS) entry which is preliminary data.</text>
</comment>
<evidence type="ECO:0000256" key="10">
    <source>
        <dbReference type="PROSITE-ProRule" id="PRU00042"/>
    </source>
</evidence>
<feature type="domain" description="C2H2-type" evidence="12">
    <location>
        <begin position="214"/>
        <end position="241"/>
    </location>
</feature>
<keyword evidence="7" id="KW-0238">DNA-binding</keyword>
<dbReference type="InterPro" id="IPR036236">
    <property type="entry name" value="Znf_C2H2_sf"/>
</dbReference>
<feature type="domain" description="C2H2-type" evidence="12">
    <location>
        <begin position="160"/>
        <end position="183"/>
    </location>
</feature>
<keyword evidence="14" id="KW-1185">Reference proteome</keyword>
<protein>
    <recommendedName>
        <fullName evidence="12">C2H2-type domain-containing protein</fullName>
    </recommendedName>
</protein>
<evidence type="ECO:0000256" key="5">
    <source>
        <dbReference type="ARBA" id="ARBA00022833"/>
    </source>
</evidence>
<comment type="subcellular location">
    <subcellularLocation>
        <location evidence="1">Nucleus</location>
    </subcellularLocation>
</comment>
<evidence type="ECO:0000256" key="6">
    <source>
        <dbReference type="ARBA" id="ARBA00023015"/>
    </source>
</evidence>
<reference evidence="13 14" key="1">
    <citation type="submission" date="2024-11" db="EMBL/GenBank/DDBJ databases">
        <title>Adaptive evolution of stress response genes in parasites aligns with host niche diversity.</title>
        <authorList>
            <person name="Hahn C."/>
            <person name="Resl P."/>
        </authorList>
    </citation>
    <scope>NUCLEOTIDE SEQUENCE [LARGE SCALE GENOMIC DNA]</scope>
    <source>
        <strain evidence="13">EGGRZ-B1_66</strain>
        <tissue evidence="13">Body</tissue>
    </source>
</reference>
<evidence type="ECO:0000256" key="1">
    <source>
        <dbReference type="ARBA" id="ARBA00004123"/>
    </source>
</evidence>
<evidence type="ECO:0000259" key="12">
    <source>
        <dbReference type="PROSITE" id="PS50157"/>
    </source>
</evidence>
<feature type="domain" description="C2H2-type" evidence="12">
    <location>
        <begin position="186"/>
        <end position="213"/>
    </location>
</feature>
<dbReference type="GO" id="GO:0003677">
    <property type="term" value="F:DNA binding"/>
    <property type="evidence" value="ECO:0007669"/>
    <property type="project" value="UniProtKB-KW"/>
</dbReference>
<keyword evidence="3" id="KW-0677">Repeat</keyword>
<keyword evidence="2" id="KW-0479">Metal-binding</keyword>
<dbReference type="InterPro" id="IPR013087">
    <property type="entry name" value="Znf_C2H2_type"/>
</dbReference>
<dbReference type="InterPro" id="IPR050527">
    <property type="entry name" value="Snail/Krueppel_Znf"/>
</dbReference>
<gene>
    <name evidence="13" type="ORF">Ciccas_009644</name>
</gene>
<dbReference type="PROSITE" id="PS50157">
    <property type="entry name" value="ZINC_FINGER_C2H2_2"/>
    <property type="match status" value="4"/>
</dbReference>
<evidence type="ECO:0000313" key="14">
    <source>
        <dbReference type="Proteomes" id="UP001626550"/>
    </source>
</evidence>
<dbReference type="GO" id="GO:0010468">
    <property type="term" value="P:regulation of gene expression"/>
    <property type="evidence" value="ECO:0007669"/>
    <property type="project" value="UniProtKB-ARBA"/>
</dbReference>
<keyword evidence="4 10" id="KW-0863">Zinc-finger</keyword>
<keyword evidence="5" id="KW-0862">Zinc</keyword>
<keyword evidence="9" id="KW-0539">Nucleus</keyword>
<keyword evidence="8" id="KW-0804">Transcription</keyword>
<evidence type="ECO:0000256" key="11">
    <source>
        <dbReference type="SAM" id="MobiDB-lite"/>
    </source>
</evidence>
<dbReference type="EMBL" id="JBJKFK010002024">
    <property type="protein sequence ID" value="KAL3311771.1"/>
    <property type="molecule type" value="Genomic_DNA"/>
</dbReference>
<evidence type="ECO:0000256" key="9">
    <source>
        <dbReference type="ARBA" id="ARBA00023242"/>
    </source>
</evidence>
<keyword evidence="6" id="KW-0805">Transcription regulation</keyword>
<feature type="domain" description="C2H2-type" evidence="12">
    <location>
        <begin position="242"/>
        <end position="267"/>
    </location>
</feature>
<dbReference type="PANTHER" id="PTHR24388">
    <property type="entry name" value="ZINC FINGER PROTEIN"/>
    <property type="match status" value="1"/>
</dbReference>
<sequence length="276" mass="31533">MDLSSKHRTNDAYDNAQMMAWFCSIWDQLRRVITERESLHLDCPSVPSHILKANTSQNSQENSFDFDFRPVDVPMLKIPPPGDALRNLANLAHPMPLFPSISSTPRRGRNPPSFESSMDERSSSSMSQERTNLLDEERMCLSAFSPLPRRPQATLQSKIFKCTLCPKTYSQASALKMHVRTHTLPCKCQHCGKSFSRKWLLKGHERTHTGERPYDCPTCGRSFADRSNLRAHMQTHQNDKRYKCSTCPRSFSRMGLLTKHLQQSECGVLVTCLKSN</sequence>
<dbReference type="Gene3D" id="3.30.160.60">
    <property type="entry name" value="Classic Zinc Finger"/>
    <property type="match status" value="4"/>
</dbReference>